<feature type="compositionally biased region" description="Basic and acidic residues" evidence="1">
    <location>
        <begin position="408"/>
        <end position="418"/>
    </location>
</feature>
<feature type="region of interest" description="Disordered" evidence="1">
    <location>
        <begin position="364"/>
        <end position="418"/>
    </location>
</feature>
<proteinExistence type="predicted"/>
<feature type="non-terminal residue" evidence="2">
    <location>
        <position position="448"/>
    </location>
</feature>
<reference evidence="2" key="1">
    <citation type="submission" date="2021-12" db="EMBL/GenBank/DDBJ databases">
        <authorList>
            <person name="Martin H S."/>
        </authorList>
    </citation>
    <scope>NUCLEOTIDE SEQUENCE</scope>
</reference>
<feature type="compositionally biased region" description="Basic and acidic residues" evidence="1">
    <location>
        <begin position="325"/>
        <end position="334"/>
    </location>
</feature>
<dbReference type="PROSITE" id="PS51257">
    <property type="entry name" value="PROKAR_LIPOPROTEIN"/>
    <property type="match status" value="1"/>
</dbReference>
<feature type="compositionally biased region" description="Low complexity" evidence="1">
    <location>
        <begin position="392"/>
        <end position="407"/>
    </location>
</feature>
<keyword evidence="3" id="KW-1185">Reference proteome</keyword>
<dbReference type="AlphaFoldDB" id="A0A8J9YNL3"/>
<organism evidence="2 3">
    <name type="scientific">Brenthis ino</name>
    <name type="common">lesser marbled fritillary</name>
    <dbReference type="NCBI Taxonomy" id="405034"/>
    <lineage>
        <taxon>Eukaryota</taxon>
        <taxon>Metazoa</taxon>
        <taxon>Ecdysozoa</taxon>
        <taxon>Arthropoda</taxon>
        <taxon>Hexapoda</taxon>
        <taxon>Insecta</taxon>
        <taxon>Pterygota</taxon>
        <taxon>Neoptera</taxon>
        <taxon>Endopterygota</taxon>
        <taxon>Lepidoptera</taxon>
        <taxon>Glossata</taxon>
        <taxon>Ditrysia</taxon>
        <taxon>Papilionoidea</taxon>
        <taxon>Nymphalidae</taxon>
        <taxon>Heliconiinae</taxon>
        <taxon>Argynnini</taxon>
        <taxon>Brenthis</taxon>
    </lineage>
</organism>
<protein>
    <submittedName>
        <fullName evidence="2">Uncharacterized protein</fullName>
    </submittedName>
</protein>
<name>A0A8J9YNL3_9NEOP</name>
<accession>A0A8J9YNL3</accession>
<dbReference type="OrthoDB" id="7448016at2759"/>
<feature type="region of interest" description="Disordered" evidence="1">
    <location>
        <begin position="297"/>
        <end position="334"/>
    </location>
</feature>
<evidence type="ECO:0000313" key="2">
    <source>
        <dbReference type="EMBL" id="CAH0731926.1"/>
    </source>
</evidence>
<feature type="compositionally biased region" description="Polar residues" evidence="1">
    <location>
        <begin position="307"/>
        <end position="316"/>
    </location>
</feature>
<gene>
    <name evidence="2" type="ORF">BINO364_LOCUS16689</name>
</gene>
<sequence>MGKLKSWQLLSFLSSGCQLYKKVARRSRDNLLVSKKNLKVLKTNQVDVTSDTKYLVVFIARTSHVATSPLQATARSPRVATRAVTHSLSDNTHNVKKIAKMAGMKFCGSSSRLLLLSVPAFIMLSAAVAVVTEKSRSCYWCGPLAEQVHRSRRAPPCDVAGNHVTTCEPDLPHCAIVATSPPYVESRFCVKIYQDECYPLFCNSTKTWKMTCPCRGDLCNGPNTEREEEAFAILYKLVTKTQTSRIKKRTQLSPGKLVSSNDQNTIIITNISAIENNELNVSLHNVTDDDITKIMLGDQPTKDGESDQSLSSTEIASTADDIQEETTKKTETVEMRDIIPAADTKDDIRKGLEILKTDKLMNHPVKPSEELPTAEALQQNTSPKAVTEKTTTEAATSETIMDTTTESNTDKTTHKSETKNGASKLFETSIIFINIISFYIHFILSHII</sequence>
<evidence type="ECO:0000313" key="3">
    <source>
        <dbReference type="Proteomes" id="UP000838878"/>
    </source>
</evidence>
<evidence type="ECO:0000256" key="1">
    <source>
        <dbReference type="SAM" id="MobiDB-lite"/>
    </source>
</evidence>
<dbReference type="Proteomes" id="UP000838878">
    <property type="component" value="Chromosome 9"/>
</dbReference>
<dbReference type="EMBL" id="OV170229">
    <property type="protein sequence ID" value="CAH0731926.1"/>
    <property type="molecule type" value="Genomic_DNA"/>
</dbReference>